<gene>
    <name evidence="2" type="ORF">LITE_LOCUS3215</name>
</gene>
<organism evidence="2 3">
    <name type="scientific">Linum tenue</name>
    <dbReference type="NCBI Taxonomy" id="586396"/>
    <lineage>
        <taxon>Eukaryota</taxon>
        <taxon>Viridiplantae</taxon>
        <taxon>Streptophyta</taxon>
        <taxon>Embryophyta</taxon>
        <taxon>Tracheophyta</taxon>
        <taxon>Spermatophyta</taxon>
        <taxon>Magnoliopsida</taxon>
        <taxon>eudicotyledons</taxon>
        <taxon>Gunneridae</taxon>
        <taxon>Pentapetalae</taxon>
        <taxon>rosids</taxon>
        <taxon>fabids</taxon>
        <taxon>Malpighiales</taxon>
        <taxon>Linaceae</taxon>
        <taxon>Linum</taxon>
    </lineage>
</organism>
<protein>
    <recommendedName>
        <fullName evidence="4">Protein MULTIPLE CHLOROPLAST DIVISION SITE 1</fullName>
    </recommendedName>
</protein>
<feature type="region of interest" description="Disordered" evidence="1">
    <location>
        <begin position="349"/>
        <end position="395"/>
    </location>
</feature>
<dbReference type="GO" id="GO:0009706">
    <property type="term" value="C:chloroplast inner membrane"/>
    <property type="evidence" value="ECO:0007669"/>
    <property type="project" value="TreeGrafter"/>
</dbReference>
<dbReference type="PANTHER" id="PTHR36317">
    <property type="entry name" value="PROTEIN MULTIPLE CHLOROPLAST DIVISION SITE 1"/>
    <property type="match status" value="1"/>
</dbReference>
<dbReference type="PANTHER" id="PTHR36317:SF1">
    <property type="entry name" value="PROTEIN MULTIPLE CHLOROPLAST DIVISION SITE 1"/>
    <property type="match status" value="1"/>
</dbReference>
<feature type="compositionally biased region" description="Low complexity" evidence="1">
    <location>
        <begin position="362"/>
        <end position="389"/>
    </location>
</feature>
<proteinExistence type="predicted"/>
<name>A0AAV0H9D1_9ROSI</name>
<evidence type="ECO:0000313" key="3">
    <source>
        <dbReference type="Proteomes" id="UP001154282"/>
    </source>
</evidence>
<sequence length="395" mass="43603">MEMAALHLPSFSIQPSPPFPKHRVSLNTTQLMTEFVMFQCPSRRNPPKSGSLMIRRRLVRAVSDSGSSTEGAATDSPDENIVVTSDSANDSPPDSQDEKVLVTSESANDSPDSKPLVFVAKLQAAISPLSPFVSSMKIYAGSHSNVIWLSTATAFLLFVAVRVHIGVTRKSKHNRPGTVADLVRRGQLRSDRRGMYAQGISSLKYEDPFNNPYVKLGKSNSTVEMCGKVYKLSPVTLTPEEQAIHQRRRSRAYEWKRPTMFLKEGDSIPPDVDPDSVRWIPANHPFATTASDIDESMAQTNVYQKHGVPFRIKAEHEALQRKLGALQQDQKLNKFFIDSGNAKEYDRSLKLHPKSNEAVDQNPSGNQEGNSSPSSSNSSSSSFNSTSPSDEPQKL</sequence>
<comment type="caution">
    <text evidence="2">The sequence shown here is derived from an EMBL/GenBank/DDBJ whole genome shotgun (WGS) entry which is preliminary data.</text>
</comment>
<evidence type="ECO:0000313" key="2">
    <source>
        <dbReference type="EMBL" id="CAI0381598.1"/>
    </source>
</evidence>
<evidence type="ECO:0008006" key="4">
    <source>
        <dbReference type="Google" id="ProtNLM"/>
    </source>
</evidence>
<dbReference type="AlphaFoldDB" id="A0AAV0H9D1"/>
<feature type="region of interest" description="Disordered" evidence="1">
    <location>
        <begin position="63"/>
        <end position="97"/>
    </location>
</feature>
<dbReference type="InterPro" id="IPR034572">
    <property type="entry name" value="MCD1"/>
</dbReference>
<keyword evidence="3" id="KW-1185">Reference proteome</keyword>
<dbReference type="Proteomes" id="UP001154282">
    <property type="component" value="Unassembled WGS sequence"/>
</dbReference>
<reference evidence="2" key="1">
    <citation type="submission" date="2022-08" db="EMBL/GenBank/DDBJ databases">
        <authorList>
            <person name="Gutierrez-Valencia J."/>
        </authorList>
    </citation>
    <scope>NUCLEOTIDE SEQUENCE</scope>
</reference>
<feature type="compositionally biased region" description="Polar residues" evidence="1">
    <location>
        <begin position="82"/>
        <end position="94"/>
    </location>
</feature>
<accession>A0AAV0H9D1</accession>
<evidence type="ECO:0000256" key="1">
    <source>
        <dbReference type="SAM" id="MobiDB-lite"/>
    </source>
</evidence>
<dbReference type="GO" id="GO:0010020">
    <property type="term" value="P:chloroplast fission"/>
    <property type="evidence" value="ECO:0007669"/>
    <property type="project" value="InterPro"/>
</dbReference>
<dbReference type="EMBL" id="CAMGYJ010000002">
    <property type="protein sequence ID" value="CAI0381598.1"/>
    <property type="molecule type" value="Genomic_DNA"/>
</dbReference>